<evidence type="ECO:0008006" key="14">
    <source>
        <dbReference type="Google" id="ProtNLM"/>
    </source>
</evidence>
<dbReference type="GO" id="GO:0004497">
    <property type="term" value="F:monooxygenase activity"/>
    <property type="evidence" value="ECO:0007669"/>
    <property type="project" value="UniProtKB-KW"/>
</dbReference>
<protein>
    <recommendedName>
        <fullName evidence="14">Cytochrome P450</fullName>
    </recommendedName>
</protein>
<accession>A0ABD3LF13</accession>
<dbReference type="GO" id="GO:0046872">
    <property type="term" value="F:metal ion binding"/>
    <property type="evidence" value="ECO:0007669"/>
    <property type="project" value="UniProtKB-KW"/>
</dbReference>
<dbReference type="PANTHER" id="PTHR47944">
    <property type="entry name" value="CYTOCHROME P450 98A9"/>
    <property type="match status" value="1"/>
</dbReference>
<dbReference type="GO" id="GO:0016020">
    <property type="term" value="C:membrane"/>
    <property type="evidence" value="ECO:0007669"/>
    <property type="project" value="UniProtKB-SubCell"/>
</dbReference>
<keyword evidence="7" id="KW-1133">Transmembrane helix</keyword>
<dbReference type="AlphaFoldDB" id="A0ABD3LF13"/>
<evidence type="ECO:0000256" key="10">
    <source>
        <dbReference type="ARBA" id="ARBA00023033"/>
    </source>
</evidence>
<keyword evidence="13" id="KW-1185">Reference proteome</keyword>
<reference evidence="12 13" key="1">
    <citation type="submission" date="2024-11" db="EMBL/GenBank/DDBJ databases">
        <title>Chromosome-level genome assembly of Eucalyptus globulus Labill. provides insights into its genome evolution.</title>
        <authorList>
            <person name="Li X."/>
        </authorList>
    </citation>
    <scope>NUCLEOTIDE SEQUENCE [LARGE SCALE GENOMIC DNA]</scope>
    <source>
        <strain evidence="12">CL2024</strain>
        <tissue evidence="12">Fresh tender leaves</tissue>
    </source>
</reference>
<evidence type="ECO:0000256" key="11">
    <source>
        <dbReference type="ARBA" id="ARBA00023136"/>
    </source>
</evidence>
<sequence length="138" mass="15922">MDSYEPFILIISIFLVIKLCHWRKPKLPTGRYPSPLIGNLHQIKPSLAMAHFFAEYIVVSSPELVKEVLQDHDQVLANRPRMESPIKITKDGMGLVWADYRPHYAKLRIICVPELFSGRRIEALRSINSISSLKRLEI</sequence>
<evidence type="ECO:0000256" key="9">
    <source>
        <dbReference type="ARBA" id="ARBA00023004"/>
    </source>
</evidence>
<dbReference type="SUPFAM" id="SSF48264">
    <property type="entry name" value="Cytochrome P450"/>
    <property type="match status" value="1"/>
</dbReference>
<keyword evidence="4" id="KW-0349">Heme</keyword>
<gene>
    <name evidence="12" type="ORF">ACJRO7_009640</name>
</gene>
<name>A0ABD3LF13_EUCGL</name>
<keyword evidence="5" id="KW-0812">Transmembrane</keyword>
<dbReference type="PANTHER" id="PTHR47944:SF10">
    <property type="entry name" value="CYTOCHROME P450 98A9"/>
    <property type="match status" value="1"/>
</dbReference>
<dbReference type="Proteomes" id="UP001634007">
    <property type="component" value="Unassembled WGS sequence"/>
</dbReference>
<comment type="caution">
    <text evidence="12">The sequence shown here is derived from an EMBL/GenBank/DDBJ whole genome shotgun (WGS) entry which is preliminary data.</text>
</comment>
<evidence type="ECO:0000256" key="2">
    <source>
        <dbReference type="ARBA" id="ARBA00004167"/>
    </source>
</evidence>
<comment type="subcellular location">
    <subcellularLocation>
        <location evidence="2">Membrane</location>
        <topology evidence="2">Single-pass membrane protein</topology>
    </subcellularLocation>
</comment>
<keyword evidence="9" id="KW-0408">Iron</keyword>
<comment type="similarity">
    <text evidence="3">Belongs to the cytochrome P450 family.</text>
</comment>
<evidence type="ECO:0000313" key="13">
    <source>
        <dbReference type="Proteomes" id="UP001634007"/>
    </source>
</evidence>
<evidence type="ECO:0000256" key="7">
    <source>
        <dbReference type="ARBA" id="ARBA00022989"/>
    </source>
</evidence>
<comment type="cofactor">
    <cofactor evidence="1">
        <name>heme</name>
        <dbReference type="ChEBI" id="CHEBI:30413"/>
    </cofactor>
</comment>
<evidence type="ECO:0000256" key="5">
    <source>
        <dbReference type="ARBA" id="ARBA00022692"/>
    </source>
</evidence>
<keyword evidence="10" id="KW-0503">Monooxygenase</keyword>
<dbReference type="Gene3D" id="1.10.630.10">
    <property type="entry name" value="Cytochrome P450"/>
    <property type="match status" value="1"/>
</dbReference>
<evidence type="ECO:0000256" key="1">
    <source>
        <dbReference type="ARBA" id="ARBA00001971"/>
    </source>
</evidence>
<keyword evidence="8" id="KW-0560">Oxidoreductase</keyword>
<dbReference type="InterPro" id="IPR036396">
    <property type="entry name" value="Cyt_P450_sf"/>
</dbReference>
<dbReference type="EMBL" id="JBJKBG010000002">
    <property type="protein sequence ID" value="KAL3748432.1"/>
    <property type="molecule type" value="Genomic_DNA"/>
</dbReference>
<evidence type="ECO:0000313" key="12">
    <source>
        <dbReference type="EMBL" id="KAL3748432.1"/>
    </source>
</evidence>
<keyword evidence="11" id="KW-0472">Membrane</keyword>
<evidence type="ECO:0000256" key="4">
    <source>
        <dbReference type="ARBA" id="ARBA00022617"/>
    </source>
</evidence>
<evidence type="ECO:0000256" key="6">
    <source>
        <dbReference type="ARBA" id="ARBA00022723"/>
    </source>
</evidence>
<proteinExistence type="inferred from homology"/>
<organism evidence="12 13">
    <name type="scientific">Eucalyptus globulus</name>
    <name type="common">Tasmanian blue gum</name>
    <dbReference type="NCBI Taxonomy" id="34317"/>
    <lineage>
        <taxon>Eukaryota</taxon>
        <taxon>Viridiplantae</taxon>
        <taxon>Streptophyta</taxon>
        <taxon>Embryophyta</taxon>
        <taxon>Tracheophyta</taxon>
        <taxon>Spermatophyta</taxon>
        <taxon>Magnoliopsida</taxon>
        <taxon>eudicotyledons</taxon>
        <taxon>Gunneridae</taxon>
        <taxon>Pentapetalae</taxon>
        <taxon>rosids</taxon>
        <taxon>malvids</taxon>
        <taxon>Myrtales</taxon>
        <taxon>Myrtaceae</taxon>
        <taxon>Myrtoideae</taxon>
        <taxon>Eucalypteae</taxon>
        <taxon>Eucalyptus</taxon>
    </lineage>
</organism>
<keyword evidence="6" id="KW-0479">Metal-binding</keyword>
<evidence type="ECO:0000256" key="3">
    <source>
        <dbReference type="ARBA" id="ARBA00010617"/>
    </source>
</evidence>
<evidence type="ECO:0000256" key="8">
    <source>
        <dbReference type="ARBA" id="ARBA00023002"/>
    </source>
</evidence>